<dbReference type="AlphaFoldDB" id="A0A412QY03"/>
<gene>
    <name evidence="3" type="ORF">DWX04_05005</name>
</gene>
<dbReference type="PANTHER" id="PTHR43022:SF1">
    <property type="entry name" value="PROTEIN SMF"/>
    <property type="match status" value="1"/>
</dbReference>
<dbReference type="Pfam" id="PF02481">
    <property type="entry name" value="DNA_processg_A"/>
    <property type="match status" value="1"/>
</dbReference>
<dbReference type="InterPro" id="IPR003488">
    <property type="entry name" value="DprA"/>
</dbReference>
<dbReference type="SUPFAM" id="SSF102405">
    <property type="entry name" value="MCP/YpsA-like"/>
    <property type="match status" value="1"/>
</dbReference>
<comment type="similarity">
    <text evidence="1">Belongs to the DprA/Smf family.</text>
</comment>
<dbReference type="InterPro" id="IPR057666">
    <property type="entry name" value="DrpA_SLOG"/>
</dbReference>
<proteinExistence type="inferred from homology"/>
<evidence type="ECO:0000313" key="4">
    <source>
        <dbReference type="Proteomes" id="UP000283833"/>
    </source>
</evidence>
<comment type="caution">
    <text evidence="3">The sequence shown here is derived from an EMBL/GenBank/DDBJ whole genome shotgun (WGS) entry which is preliminary data.</text>
</comment>
<dbReference type="RefSeq" id="WP_117852364.1">
    <property type="nucleotide sequence ID" value="NZ_JAKKWV010000002.1"/>
</dbReference>
<sequence length="287" mass="31576">MDSKTSITNQMNIRESFSFERRVTEFLSVEELLCLQLQGYSYKDILQNAHLKDYIITGSQLYLKKARLIIEKQTIAGISTIPVYDNRYPPGLIESLKEDAPLLLHVLGDLNITNAIDSTAVIGSRKVDTKGKNAAYHIANKLSISGHIIVSGLALGCDTAAHRGCLDAGGKTIAVVASRLDITYPKENRKLQDDIVNNGGLLVSEHPFGVKANPTRLVSRCRIQVGLSKSVIVAESSLKSGTMHAVHFAQKYLGNNIYAVEYDKYDDNNLGNKYLIEQGIAEPITIE</sequence>
<evidence type="ECO:0000256" key="1">
    <source>
        <dbReference type="ARBA" id="ARBA00006525"/>
    </source>
</evidence>
<evidence type="ECO:0000259" key="2">
    <source>
        <dbReference type="Pfam" id="PF02481"/>
    </source>
</evidence>
<name>A0A412QY03_PHOVU</name>
<protein>
    <submittedName>
        <fullName evidence="3">DNA-processing protein DprA</fullName>
    </submittedName>
</protein>
<organism evidence="3 4">
    <name type="scientific">Phocaeicola vulgatus</name>
    <name type="common">Bacteroides vulgatus</name>
    <dbReference type="NCBI Taxonomy" id="821"/>
    <lineage>
        <taxon>Bacteria</taxon>
        <taxon>Pseudomonadati</taxon>
        <taxon>Bacteroidota</taxon>
        <taxon>Bacteroidia</taxon>
        <taxon>Bacteroidales</taxon>
        <taxon>Bacteroidaceae</taxon>
        <taxon>Phocaeicola</taxon>
    </lineage>
</organism>
<dbReference type="GO" id="GO:0009294">
    <property type="term" value="P:DNA-mediated transformation"/>
    <property type="evidence" value="ECO:0007669"/>
    <property type="project" value="InterPro"/>
</dbReference>
<accession>A0A412QY03</accession>
<feature type="domain" description="Smf/DprA SLOG" evidence="2">
    <location>
        <begin position="81"/>
        <end position="284"/>
    </location>
</feature>
<dbReference type="EMBL" id="QRXI01000005">
    <property type="protein sequence ID" value="RGT96082.1"/>
    <property type="molecule type" value="Genomic_DNA"/>
</dbReference>
<evidence type="ECO:0000313" key="3">
    <source>
        <dbReference type="EMBL" id="RGT96082.1"/>
    </source>
</evidence>
<dbReference type="PANTHER" id="PTHR43022">
    <property type="entry name" value="PROTEIN SMF"/>
    <property type="match status" value="1"/>
</dbReference>
<dbReference type="Gene3D" id="3.40.50.450">
    <property type="match status" value="1"/>
</dbReference>
<dbReference type="Proteomes" id="UP000283833">
    <property type="component" value="Unassembled WGS sequence"/>
</dbReference>
<reference evidence="3 4" key="1">
    <citation type="submission" date="2018-08" db="EMBL/GenBank/DDBJ databases">
        <title>A genome reference for cultivated species of the human gut microbiota.</title>
        <authorList>
            <person name="Zou Y."/>
            <person name="Xue W."/>
            <person name="Luo G."/>
        </authorList>
    </citation>
    <scope>NUCLEOTIDE SEQUENCE [LARGE SCALE GENOMIC DNA]</scope>
    <source>
        <strain evidence="3 4">AF18-14</strain>
    </source>
</reference>